<reference evidence="1 2" key="1">
    <citation type="submission" date="2011-09" db="EMBL/GenBank/DDBJ databases">
        <title>The draft genome of Treponema saccharophilum DSM 2985.</title>
        <authorList>
            <consortium name="US DOE Joint Genome Institute (JGI-PGF)"/>
            <person name="Lucas S."/>
            <person name="Copeland A."/>
            <person name="Lapidus A."/>
            <person name="Glavina del Rio T."/>
            <person name="Dalin E."/>
            <person name="Tice H."/>
            <person name="Bruce D."/>
            <person name="Goodwin L."/>
            <person name="Pitluck S."/>
            <person name="Peters L."/>
            <person name="Kyrpides N."/>
            <person name="Mavromatis K."/>
            <person name="Ivanova N."/>
            <person name="Markowitz V."/>
            <person name="Cheng J.-F."/>
            <person name="Hugenholtz P."/>
            <person name="Woyke T."/>
            <person name="Wu D."/>
            <person name="Gronow S."/>
            <person name="Wellnitz S."/>
            <person name="Brambilla E."/>
            <person name="Klenk H.-P."/>
            <person name="Eisen J.A."/>
        </authorList>
    </citation>
    <scope>NUCLEOTIDE SEQUENCE [LARGE SCALE GENOMIC DNA]</scope>
    <source>
        <strain evidence="1 2">DSM 2985</strain>
    </source>
</reference>
<organism evidence="1 2">
    <name type="scientific">Treponema saccharophilum DSM 2985</name>
    <dbReference type="NCBI Taxonomy" id="907348"/>
    <lineage>
        <taxon>Bacteria</taxon>
        <taxon>Pseudomonadati</taxon>
        <taxon>Spirochaetota</taxon>
        <taxon>Spirochaetia</taxon>
        <taxon>Spirochaetales</taxon>
        <taxon>Treponemataceae</taxon>
        <taxon>Treponema</taxon>
    </lineage>
</organism>
<dbReference type="Proteomes" id="UP000003571">
    <property type="component" value="Unassembled WGS sequence"/>
</dbReference>
<dbReference type="AlphaFoldDB" id="H7EIT4"/>
<protein>
    <submittedName>
        <fullName evidence="1">Uncharacterized protein</fullName>
    </submittedName>
</protein>
<name>H7EIT4_9SPIR</name>
<dbReference type="EMBL" id="AGRW01000038">
    <property type="protein sequence ID" value="EIC02512.1"/>
    <property type="molecule type" value="Genomic_DNA"/>
</dbReference>
<evidence type="ECO:0000313" key="2">
    <source>
        <dbReference type="Proteomes" id="UP000003571"/>
    </source>
</evidence>
<evidence type="ECO:0000313" key="1">
    <source>
        <dbReference type="EMBL" id="EIC02512.1"/>
    </source>
</evidence>
<gene>
    <name evidence="1" type="ORF">TresaDRAFT_2390</name>
</gene>
<comment type="caution">
    <text evidence="1">The sequence shown here is derived from an EMBL/GenBank/DDBJ whole genome shotgun (WGS) entry which is preliminary data.</text>
</comment>
<keyword evidence="2" id="KW-1185">Reference proteome</keyword>
<proteinExistence type="predicted"/>
<accession>H7EIT4</accession>
<sequence>MPRTQDGKPLGVRGVFFGKTGNYQNSIDDMSATSFS</sequence>